<protein>
    <submittedName>
        <fullName evidence="1">Uncharacterized protein</fullName>
    </submittedName>
</protein>
<keyword evidence="2" id="KW-1185">Reference proteome</keyword>
<sequence length="1233" mass="137483">MFPNDPKVTPAPTALTPNPRNNTTLFKIFQNVQYNVVQHKKYVKEMINLYNKLNKDEFRISFKNALHYLFTFGDANANIDRVIQFVATFSISLDEEEEFLLFIFEIIFDCQCVSGQSVRYRASQLLAVVLKALGEEASLDDELCDKLLRSQLQRLQDTRGAVRCRAALALQRLQIPTEADDEVTRAYQFHMSCDPSASVRRAIVMSIARSMRNVPFVLERLCDIDEGVRRAAFLYIASINVTQLRVKQRVLTLKVGLTQRSPRVRRVVEEILVPGWLSTFQGNIIDLLKAIRLDNARDAKDSQLVAGKLLESLFKHLPMSELLEWLPTDKKLRLIPSQKLNKETAWYWRHLAEYLQKTDDDETLETILPDLVVLIGYIRVIVETPCTSEKDDPIGFSTRQYVLHELGCMLKVYDASDPAGRTALETLITDILTGDYGPLEPDVIKAYVYALEMVVPDVTRRIEVISGVLTALRDVPDNDVISPPPAPRPVESNEIKVQRAKLRVSLNVAMEAQDEAVKEQNYTLAAECKAKVDEIQRKLESLNMPLAPPAPAPKRLVSIKEKASDAETLTKCLIILNCALDTDQLKSITPMLQMIFNELEVDIFQNPAIIEHALQTVALYGMLDKNFVKENKSFFFTNLIDTLDEKTVTTALRCIIDLLIVHGVRVFEDKSDTLNPNDSTANAANKKKYCHIDDVNIEDNLSESAISILPVYNTVIEILLKIMDSACAAYRLIIVEGLCRLLFLEHIESPAILSRLLLLWFNPATVDEDDLRQTIGVFFLSFPCTVEGAQEQIQKATLPTLRTLANAPSSSPLSEIDQEAVVKFIVSLTKINQEVSDSQDGMAVILCQYIVRKPTSAEVGLACRILALLSPPTDPHLASGLATMLRDLCVKLPDKQSCRNLTKYLGALEAFEHSSLNKVSTNTGMGESTIPEDTISSIGRITTSLPRPIARSTNIIMEESEKNIEIDETSPTEIMSRISEEAPTEPSPSTSTRESSGSDNVQPQKDNTQTDSSEDVSPFKKAKVTKGKKNKKSGKSKSSDSDTNKVRKGKGKSAENKQKKTKEKETGKTAENEKGVKRSRSQRSLVDVERARKAQESSKNQTSPTPQPPSSPTDNDFSNVTVRRPSRSTQSSSDSTGSKKGRKKKGKDIPSTKRVTRSSTGSSRNSACSSRNSMGDNFDDTTLHTIVYDKGFEPEILNDSSELANNEPARKANVTIPETPDDSEESHSESDLE</sequence>
<proteinExistence type="predicted"/>
<comment type="caution">
    <text evidence="1">The sequence shown here is derived from an EMBL/GenBank/DDBJ whole genome shotgun (WGS) entry which is preliminary data.</text>
</comment>
<evidence type="ECO:0000313" key="2">
    <source>
        <dbReference type="Proteomes" id="UP000824533"/>
    </source>
</evidence>
<evidence type="ECO:0000313" key="1">
    <source>
        <dbReference type="EMBL" id="KAJ0173082.1"/>
    </source>
</evidence>
<gene>
    <name evidence="1" type="ORF">K1T71_011258</name>
</gene>
<name>A0ACC1CNN9_9NEOP</name>
<dbReference type="EMBL" id="CM034406">
    <property type="protein sequence ID" value="KAJ0173082.1"/>
    <property type="molecule type" value="Genomic_DNA"/>
</dbReference>
<accession>A0ACC1CNN9</accession>
<organism evidence="1 2">
    <name type="scientific">Dendrolimus kikuchii</name>
    <dbReference type="NCBI Taxonomy" id="765133"/>
    <lineage>
        <taxon>Eukaryota</taxon>
        <taxon>Metazoa</taxon>
        <taxon>Ecdysozoa</taxon>
        <taxon>Arthropoda</taxon>
        <taxon>Hexapoda</taxon>
        <taxon>Insecta</taxon>
        <taxon>Pterygota</taxon>
        <taxon>Neoptera</taxon>
        <taxon>Endopterygota</taxon>
        <taxon>Lepidoptera</taxon>
        <taxon>Glossata</taxon>
        <taxon>Ditrysia</taxon>
        <taxon>Bombycoidea</taxon>
        <taxon>Lasiocampidae</taxon>
        <taxon>Dendrolimus</taxon>
    </lineage>
</organism>
<reference evidence="1 2" key="1">
    <citation type="journal article" date="2021" name="Front. Genet.">
        <title>Chromosome-Level Genome Assembly Reveals Significant Gene Expansion in the Toll and IMD Signaling Pathways of Dendrolimus kikuchii.</title>
        <authorList>
            <person name="Zhou J."/>
            <person name="Wu P."/>
            <person name="Xiong Z."/>
            <person name="Liu N."/>
            <person name="Zhao N."/>
            <person name="Ji M."/>
            <person name="Qiu Y."/>
            <person name="Yang B."/>
        </authorList>
    </citation>
    <scope>NUCLEOTIDE SEQUENCE [LARGE SCALE GENOMIC DNA]</scope>
    <source>
        <strain evidence="1">Ann1</strain>
    </source>
</reference>
<dbReference type="Proteomes" id="UP000824533">
    <property type="component" value="Linkage Group LG20"/>
</dbReference>